<sequence length="332" mass="37661">MAVNPVILFDVLQFSSRNDLEISAMANGKFYDVLKLMTSSNRSLPAYRFKKFHFTGLHPILAPALSADNCRNWEDSPCFLECQKHFMSSSLANSAVMTPQFMLQGGIMYFSPIMATLFPIHGLPIQFQFNENAKDLTQILHLLHLFWHIKDTVFSEDQCLLDFVLSRHLQSVQSAWGVGPLLKCTKSLKVTAHSYLSYFYSNIVPSSNEERLYISPRIEISVSGIYEKQAGACRLFLKKMIEHYQQPSLEMPSNVDISCGPLVVPINSVSGLVELTKLQTQEGSEAGWEMVGEFVNDSVKKVFHVSLRRCFVQSGYSGSQCRYFRFYSLDLV</sequence>
<evidence type="ECO:0000313" key="2">
    <source>
        <dbReference type="Proteomes" id="UP001201812"/>
    </source>
</evidence>
<dbReference type="Proteomes" id="UP001201812">
    <property type="component" value="Unassembled WGS sequence"/>
</dbReference>
<dbReference type="AlphaFoldDB" id="A0AAD4MLT7"/>
<reference evidence="1" key="1">
    <citation type="submission" date="2022-01" db="EMBL/GenBank/DDBJ databases">
        <title>Genome Sequence Resource for Two Populations of Ditylenchus destructor, the Migratory Endoparasitic Phytonematode.</title>
        <authorList>
            <person name="Zhang H."/>
            <person name="Lin R."/>
            <person name="Xie B."/>
        </authorList>
    </citation>
    <scope>NUCLEOTIDE SEQUENCE</scope>
    <source>
        <strain evidence="1">BazhouSP</strain>
    </source>
</reference>
<dbReference type="EMBL" id="JAKKPZ010000172">
    <property type="protein sequence ID" value="KAI1699655.1"/>
    <property type="molecule type" value="Genomic_DNA"/>
</dbReference>
<accession>A0AAD4MLT7</accession>
<name>A0AAD4MLT7_9BILA</name>
<comment type="caution">
    <text evidence="1">The sequence shown here is derived from an EMBL/GenBank/DDBJ whole genome shotgun (WGS) entry which is preliminary data.</text>
</comment>
<protein>
    <submittedName>
        <fullName evidence="1">Uncharacterized protein</fullName>
    </submittedName>
</protein>
<keyword evidence="2" id="KW-1185">Reference proteome</keyword>
<evidence type="ECO:0000313" key="1">
    <source>
        <dbReference type="EMBL" id="KAI1699655.1"/>
    </source>
</evidence>
<gene>
    <name evidence="1" type="ORF">DdX_17200</name>
</gene>
<proteinExistence type="predicted"/>
<organism evidence="1 2">
    <name type="scientific">Ditylenchus destructor</name>
    <dbReference type="NCBI Taxonomy" id="166010"/>
    <lineage>
        <taxon>Eukaryota</taxon>
        <taxon>Metazoa</taxon>
        <taxon>Ecdysozoa</taxon>
        <taxon>Nematoda</taxon>
        <taxon>Chromadorea</taxon>
        <taxon>Rhabditida</taxon>
        <taxon>Tylenchina</taxon>
        <taxon>Tylenchomorpha</taxon>
        <taxon>Sphaerularioidea</taxon>
        <taxon>Anguinidae</taxon>
        <taxon>Anguininae</taxon>
        <taxon>Ditylenchus</taxon>
    </lineage>
</organism>